<dbReference type="InterPro" id="IPR024607">
    <property type="entry name" value="Sulfatase_CS"/>
</dbReference>
<dbReference type="AlphaFoldDB" id="A0A5C6BGZ6"/>
<dbReference type="GO" id="GO:0046872">
    <property type="term" value="F:metal ion binding"/>
    <property type="evidence" value="ECO:0007669"/>
    <property type="project" value="UniProtKB-KW"/>
</dbReference>
<feature type="domain" description="Sulfatase N-terminal" evidence="5">
    <location>
        <begin position="42"/>
        <end position="393"/>
    </location>
</feature>
<dbReference type="Gene3D" id="3.40.720.10">
    <property type="entry name" value="Alkaline Phosphatase, subunit A"/>
    <property type="match status" value="1"/>
</dbReference>
<evidence type="ECO:0000256" key="2">
    <source>
        <dbReference type="ARBA" id="ARBA00022723"/>
    </source>
</evidence>
<dbReference type="PANTHER" id="PTHR42693">
    <property type="entry name" value="ARYLSULFATASE FAMILY MEMBER"/>
    <property type="match status" value="1"/>
</dbReference>
<evidence type="ECO:0000313" key="6">
    <source>
        <dbReference type="EMBL" id="TWU10566.1"/>
    </source>
</evidence>
<proteinExistence type="inferred from homology"/>
<dbReference type="Proteomes" id="UP000319908">
    <property type="component" value="Unassembled WGS sequence"/>
</dbReference>
<evidence type="ECO:0000256" key="4">
    <source>
        <dbReference type="ARBA" id="ARBA00022837"/>
    </source>
</evidence>
<gene>
    <name evidence="6" type="primary">betC_16</name>
    <name evidence="6" type="ORF">Poly21_44710</name>
</gene>
<dbReference type="GO" id="GO:0004065">
    <property type="term" value="F:arylsulfatase activity"/>
    <property type="evidence" value="ECO:0007669"/>
    <property type="project" value="TreeGrafter"/>
</dbReference>
<evidence type="ECO:0000256" key="3">
    <source>
        <dbReference type="ARBA" id="ARBA00022801"/>
    </source>
</evidence>
<comment type="caution">
    <text evidence="6">The sequence shown here is derived from an EMBL/GenBank/DDBJ whole genome shotgun (WGS) entry which is preliminary data.</text>
</comment>
<sequence length="538" mass="60307">MNQLHTVCRHRGPLATATFLLSTATFLLSVIVGAIASAEERPNILFIFTDDQNYKTLSCYPESPDWVSTPNIDALAAQGIRFERTYFGAWCMPSRASFLTGRLQHGIQSMRMEGTYPRCVYDPQQCRFWPAELRKNGYHTAQIGKWHTGIDTGNGRDWDHQIVWNRPGQPENAGNYFYDQIVTFNGVDQQVDGYSTDNYTNWAVEYLQGENRDTSKPWYLWLCYGAIHGPTTPADRHEGALAGENAPLPADIFGPWPQKPKYLADIASWQRGADGQAYRRQKDYDASNFNTNTAGQSYDDWVQQSNECAMAIDEGVGRLMATLRETGQLDNTLIVFAADQGFALGEHGMNNKVAPYDAALASPMIIVHAEKIPQGKVCQHPVNAPDVVRLLADTAKIEIPWRTDGRDIRPLITAPETTDWNHPMLMTHTGRKYGSDTDTMPAQAALMEVGGIPWYVLLRSGKYKYIRHMVAGEIEEIYDLQEDPEELVNLALRDEHQTLLTSLRAMALAELRRTDAKFIDALPPTAAMVNEGASTLKP</sequence>
<keyword evidence="2" id="KW-0479">Metal-binding</keyword>
<dbReference type="PROSITE" id="PS00149">
    <property type="entry name" value="SULFATASE_2"/>
    <property type="match status" value="1"/>
</dbReference>
<dbReference type="GO" id="GO:0047753">
    <property type="term" value="F:choline-sulfatase activity"/>
    <property type="evidence" value="ECO:0007669"/>
    <property type="project" value="UniProtKB-EC"/>
</dbReference>
<dbReference type="InterPro" id="IPR017850">
    <property type="entry name" value="Alkaline_phosphatase_core_sf"/>
</dbReference>
<evidence type="ECO:0000313" key="7">
    <source>
        <dbReference type="Proteomes" id="UP000319908"/>
    </source>
</evidence>
<evidence type="ECO:0000259" key="5">
    <source>
        <dbReference type="Pfam" id="PF00884"/>
    </source>
</evidence>
<keyword evidence="3 6" id="KW-0378">Hydrolase</keyword>
<dbReference type="RefSeq" id="WP_146408995.1">
    <property type="nucleotide sequence ID" value="NZ_SJPU01000003.1"/>
</dbReference>
<dbReference type="EC" id="3.1.6.6" evidence="6"/>
<protein>
    <submittedName>
        <fullName evidence="6">Choline-sulfatase</fullName>
        <ecNumber evidence="6">3.1.6.6</ecNumber>
    </submittedName>
</protein>
<dbReference type="InterPro" id="IPR000917">
    <property type="entry name" value="Sulfatase_N"/>
</dbReference>
<reference evidence="6 7" key="1">
    <citation type="journal article" date="2020" name="Antonie Van Leeuwenhoek">
        <title>Rhodopirellula heiligendammensis sp. nov., Rhodopirellula pilleata sp. nov., and Rhodopirellula solitaria sp. nov. isolated from natural or artificial marine surfaces in Northern Germany and California, USA, and emended description of the genus Rhodopirellula.</title>
        <authorList>
            <person name="Kallscheuer N."/>
            <person name="Wiegand S."/>
            <person name="Jogler M."/>
            <person name="Boedeker C."/>
            <person name="Peeters S.H."/>
            <person name="Rast P."/>
            <person name="Heuer A."/>
            <person name="Jetten M.S.M."/>
            <person name="Rohde M."/>
            <person name="Jogler C."/>
        </authorList>
    </citation>
    <scope>NUCLEOTIDE SEQUENCE [LARGE SCALE GENOMIC DNA]</scope>
    <source>
        <strain evidence="6 7">Poly21</strain>
    </source>
</reference>
<dbReference type="Pfam" id="PF00884">
    <property type="entry name" value="Sulfatase"/>
    <property type="match status" value="1"/>
</dbReference>
<dbReference type="SUPFAM" id="SSF53649">
    <property type="entry name" value="Alkaline phosphatase-like"/>
    <property type="match status" value="1"/>
</dbReference>
<dbReference type="InterPro" id="IPR050738">
    <property type="entry name" value="Sulfatase"/>
</dbReference>
<keyword evidence="7" id="KW-1185">Reference proteome</keyword>
<evidence type="ECO:0000256" key="1">
    <source>
        <dbReference type="ARBA" id="ARBA00008779"/>
    </source>
</evidence>
<keyword evidence="4" id="KW-0106">Calcium</keyword>
<accession>A0A5C6BGZ6</accession>
<organism evidence="6 7">
    <name type="scientific">Allorhodopirellula heiligendammensis</name>
    <dbReference type="NCBI Taxonomy" id="2714739"/>
    <lineage>
        <taxon>Bacteria</taxon>
        <taxon>Pseudomonadati</taxon>
        <taxon>Planctomycetota</taxon>
        <taxon>Planctomycetia</taxon>
        <taxon>Pirellulales</taxon>
        <taxon>Pirellulaceae</taxon>
        <taxon>Allorhodopirellula</taxon>
    </lineage>
</organism>
<dbReference type="EMBL" id="SJPU01000003">
    <property type="protein sequence ID" value="TWU10566.1"/>
    <property type="molecule type" value="Genomic_DNA"/>
</dbReference>
<dbReference type="OrthoDB" id="241354at2"/>
<dbReference type="PANTHER" id="PTHR42693:SF53">
    <property type="entry name" value="ENDO-4-O-SULFATASE"/>
    <property type="match status" value="1"/>
</dbReference>
<name>A0A5C6BGZ6_9BACT</name>
<comment type="similarity">
    <text evidence="1">Belongs to the sulfatase family.</text>
</comment>